<dbReference type="Gene3D" id="2.170.11.10">
    <property type="entry name" value="DNA Topoisomerase I, domain 2"/>
    <property type="match status" value="1"/>
</dbReference>
<dbReference type="InterPro" id="IPR011010">
    <property type="entry name" value="DNA_brk_join_enz"/>
</dbReference>
<feature type="coiled-coil region" evidence="10">
    <location>
        <begin position="755"/>
        <end position="782"/>
    </location>
</feature>
<protein>
    <recommendedName>
        <fullName evidence="9">DNA topoisomerase I</fullName>
        <ecNumber evidence="9">5.6.2.1</ecNumber>
    </recommendedName>
    <alternativeName>
        <fullName evidence="9">DNA topoisomerase 1</fullName>
    </alternativeName>
</protein>
<dbReference type="PANTHER" id="PTHR10290:SF3">
    <property type="entry name" value="DNA TOPOISOMERASE 1"/>
    <property type="match status" value="1"/>
</dbReference>
<evidence type="ECO:0000256" key="11">
    <source>
        <dbReference type="SAM" id="MobiDB-lite"/>
    </source>
</evidence>
<dbReference type="CDD" id="cd00659">
    <property type="entry name" value="Topo_IB_C"/>
    <property type="match status" value="1"/>
</dbReference>
<dbReference type="InterPro" id="IPR013030">
    <property type="entry name" value="DNA_topo_DNA_db_N_dom2"/>
</dbReference>
<dbReference type="InterPro" id="IPR036202">
    <property type="entry name" value="TopoI_DNA-bd_euk_N_sf"/>
</dbReference>
<dbReference type="GO" id="GO:0005694">
    <property type="term" value="C:chromosome"/>
    <property type="evidence" value="ECO:0007669"/>
    <property type="project" value="InterPro"/>
</dbReference>
<evidence type="ECO:0000256" key="1">
    <source>
        <dbReference type="ARBA" id="ARBA00000213"/>
    </source>
</evidence>
<dbReference type="InterPro" id="IPR013500">
    <property type="entry name" value="TopoI_cat_euk"/>
</dbReference>
<comment type="similarity">
    <text evidence="2 8 9">Belongs to the type IB topoisomerase family.</text>
</comment>
<dbReference type="FunFam" id="1.10.132.10:FF:000002">
    <property type="entry name" value="DNA topoisomerase I"/>
    <property type="match status" value="1"/>
</dbReference>
<dbReference type="InterPro" id="IPR008336">
    <property type="entry name" value="TopoI_DNA-bd_euk"/>
</dbReference>
<evidence type="ECO:0000256" key="8">
    <source>
        <dbReference type="PROSITE-ProRule" id="PRU01382"/>
    </source>
</evidence>
<sequence length="879" mass="99190">MSESSEDDMPLMSRFSVKSEAETKGGAGPGAKPPPATTKEHGKVLPTADSGQVVDTDKVSGADRSAAAAALGECKGSEDSKPSSLPQGIKWPADSESEEDGPLVSRKAGGRLFSDSEDSDVDAPLMSRRIPKRPPSENGDSADNAPLIPPKNPKRQPSESDSGEDAPLISRKIAERQLSNSEDSEEDAPLMSRKIPKRQPSESGDDSEDAPLISRKTAKRPLSDSEDSEEDKPLISRKAVKREQSSGSPTVGSFFGAKPSRISTLSDSRVKSRSNPEKRAAASNGSRRSVKKEPSRSPSKAPSNASKSGGEAETKWTTLEHGGVMFPPEYEPHGVKMRYDGREVDLTPDEEEVATMFASMTETDYFQKPTFRKNFWEDFREILSKSGKHKWMKDLDKCDFTPIFEYVTARKEKEKAAKKELTSEQKKAAKEEKEKLEAPYKTAIVDGKAEQVGNFRVEPPGLFRGRGEHPKMGRLKKRVYPEDITINIGKEAPVPPLPEMYKGRKWKEIRHDNTVTWLAFWKDPVNSSQFKYVWLAATSSFKTEADREKYEKARMLKDYIVGIQRKYQTLAKTKDYKEAQMGTAMYFIDKLALRAGHEKDDDEADTVGCCNLKVENVELMDDLHIKFDFLGKDSIRYENTVQVEEYVYKNVKIFKEKFGKRFNEKRKKPDDQLFCELDANMLNQFLKEQMPGLSVKVFRTYNASITLDRLLNEATEEDLGTIVDKKIAHYNTANKEVAILCNHQRSVPKTHEASMQRMAEKVEKAEEELRWLERELKAAKAGKATFTKADGKETKPGNPDSLKSRIAKKKEQIHKMEIQVQNKEDLKSVALGTSKINYLDPRITVAWCKRNEVPIEKVFNRSLYNKFLWAMDVEPNYRF</sequence>
<feature type="compositionally biased region" description="Basic and acidic residues" evidence="11">
    <location>
        <begin position="268"/>
        <end position="280"/>
    </location>
</feature>
<dbReference type="GO" id="GO:0003677">
    <property type="term" value="F:DNA binding"/>
    <property type="evidence" value="ECO:0007669"/>
    <property type="project" value="UniProtKB-UniRule"/>
</dbReference>
<evidence type="ECO:0000256" key="5">
    <source>
        <dbReference type="ARBA" id="ARBA00023054"/>
    </source>
</evidence>
<dbReference type="EC" id="5.6.2.1" evidence="9"/>
<dbReference type="PRINTS" id="PR00416">
    <property type="entry name" value="EUTPISMRASEI"/>
</dbReference>
<dbReference type="GO" id="GO:0003917">
    <property type="term" value="F:DNA topoisomerase type I (single strand cut, ATP-independent) activity"/>
    <property type="evidence" value="ECO:0007669"/>
    <property type="project" value="UniProtKB-UniRule"/>
</dbReference>
<dbReference type="InterPro" id="IPR013499">
    <property type="entry name" value="TopoI_euk"/>
</dbReference>
<keyword evidence="5 10" id="KW-0175">Coiled coil</keyword>
<keyword evidence="4 8" id="KW-0799">Topoisomerase</keyword>
<evidence type="ECO:0000259" key="12">
    <source>
        <dbReference type="SMART" id="SM00435"/>
    </source>
</evidence>
<comment type="catalytic activity">
    <reaction evidence="1 8 9">
        <text>ATP-independent breakage of single-stranded DNA, followed by passage and rejoining.</text>
        <dbReference type="EC" id="5.6.2.1"/>
    </reaction>
</comment>
<feature type="region of interest" description="Disordered" evidence="11">
    <location>
        <begin position="783"/>
        <end position="802"/>
    </location>
</feature>
<dbReference type="InterPro" id="IPR018521">
    <property type="entry name" value="TopoIB_AS"/>
</dbReference>
<dbReference type="GO" id="GO:0005730">
    <property type="term" value="C:nucleolus"/>
    <property type="evidence" value="ECO:0007669"/>
    <property type="project" value="TreeGrafter"/>
</dbReference>
<evidence type="ECO:0000256" key="3">
    <source>
        <dbReference type="ARBA" id="ARBA00022553"/>
    </source>
</evidence>
<dbReference type="Pfam" id="PF02919">
    <property type="entry name" value="Topoisom_I_N"/>
    <property type="match status" value="1"/>
</dbReference>
<dbReference type="FunFam" id="1.10.10.41:FF:000001">
    <property type="entry name" value="DNA topoisomerase I"/>
    <property type="match status" value="1"/>
</dbReference>
<evidence type="ECO:0000256" key="7">
    <source>
        <dbReference type="ARBA" id="ARBA00023235"/>
    </source>
</evidence>
<feature type="domain" description="DNA topoisomerase I eukaryotic-type" evidence="12">
    <location>
        <begin position="462"/>
        <end position="852"/>
    </location>
</feature>
<feature type="region of interest" description="Disordered" evidence="11">
    <location>
        <begin position="1"/>
        <end position="334"/>
    </location>
</feature>
<keyword evidence="6 8" id="KW-0238">DNA-binding</keyword>
<dbReference type="InterPro" id="IPR001631">
    <property type="entry name" value="TopoI"/>
</dbReference>
<evidence type="ECO:0000313" key="13">
    <source>
        <dbReference type="EMBL" id="JAC69205.1"/>
    </source>
</evidence>
<dbReference type="PROSITE" id="PS52038">
    <property type="entry name" value="TOPO_IB_2"/>
    <property type="match status" value="1"/>
</dbReference>
<dbReference type="InterPro" id="IPR051062">
    <property type="entry name" value="Topoisomerase_IB"/>
</dbReference>
<dbReference type="InterPro" id="IPR013034">
    <property type="entry name" value="DNA_topo_DNA_db_N_dom1"/>
</dbReference>
<dbReference type="Pfam" id="PF14370">
    <property type="entry name" value="Topo_C_assoc"/>
    <property type="match status" value="1"/>
</dbReference>
<dbReference type="PROSITE" id="PS00176">
    <property type="entry name" value="TOPO_IB_1"/>
    <property type="match status" value="1"/>
</dbReference>
<dbReference type="Gene3D" id="1.10.10.41">
    <property type="entry name" value="Yeast DNA topoisomerase - domain 1"/>
    <property type="match status" value="1"/>
</dbReference>
<dbReference type="PANTHER" id="PTHR10290">
    <property type="entry name" value="DNA TOPOISOMERASE I"/>
    <property type="match status" value="1"/>
</dbReference>
<proteinExistence type="inferred from homology"/>
<evidence type="ECO:0000256" key="10">
    <source>
        <dbReference type="SAM" id="Coils"/>
    </source>
</evidence>
<comment type="function">
    <text evidence="9">Releases the supercoiling and torsional tension of DNA introduced during the DNA replication and transcription by transiently cleaving and rejoining one strand of the DNA duplex. Introduces a single-strand break via transesterification at the specific target site 5'-[CT]CCTTp site in duplex DNA. The scissile phosphodiester is attacked by the catalytic tyrosine of the enzyme, resulting in the formation of a DNA-(3'-phosphotyrosyl)-enzyme intermediate and the expulsion of a 5'-OH DNA strand. The free DNA strand then undergoes passage around the unbroken strand thus removing DNA supercoils. Finally, in the religation step, the DNA 5'-OH attacks the covalent intermediate to expel the active-site tyrosine and restore the DNA phosphodiester backbone.</text>
</comment>
<reference evidence="13" key="1">
    <citation type="submission" date="2014-05" db="EMBL/GenBank/DDBJ databases">
        <title>The transcriptome of the halophilic microalga Tetraselmis sp. GSL018 isolated from the Great Salt Lake, Utah.</title>
        <authorList>
            <person name="Jinkerson R.E."/>
            <person name="D'Adamo S."/>
            <person name="Posewitz M.C."/>
        </authorList>
    </citation>
    <scope>NUCLEOTIDE SEQUENCE</scope>
    <source>
        <strain evidence="13">GSL018</strain>
    </source>
</reference>
<evidence type="ECO:0000256" key="9">
    <source>
        <dbReference type="RuleBase" id="RU365101"/>
    </source>
</evidence>
<dbReference type="SUPFAM" id="SSF56349">
    <property type="entry name" value="DNA breaking-rejoining enzymes"/>
    <property type="match status" value="1"/>
</dbReference>
<feature type="compositionally biased region" description="Low complexity" evidence="11">
    <location>
        <begin position="296"/>
        <end position="308"/>
    </location>
</feature>
<dbReference type="InterPro" id="IPR014711">
    <property type="entry name" value="TopoI_cat_a-hlx-sub_euk"/>
</dbReference>
<dbReference type="FunFam" id="2.170.11.10:FF:000001">
    <property type="entry name" value="DNA topoisomerase I"/>
    <property type="match status" value="1"/>
</dbReference>
<dbReference type="AlphaFoldDB" id="A0A061REY5"/>
<dbReference type="Pfam" id="PF01028">
    <property type="entry name" value="Topoisom_I"/>
    <property type="match status" value="1"/>
</dbReference>
<dbReference type="GO" id="GO:0007059">
    <property type="term" value="P:chromosome segregation"/>
    <property type="evidence" value="ECO:0007669"/>
    <property type="project" value="TreeGrafter"/>
</dbReference>
<dbReference type="EMBL" id="GBEZ01017103">
    <property type="protein sequence ID" value="JAC69205.1"/>
    <property type="molecule type" value="Transcribed_RNA"/>
</dbReference>
<accession>A0A061REY5</accession>
<evidence type="ECO:0000256" key="6">
    <source>
        <dbReference type="ARBA" id="ARBA00023125"/>
    </source>
</evidence>
<evidence type="ECO:0000256" key="2">
    <source>
        <dbReference type="ARBA" id="ARBA00006645"/>
    </source>
</evidence>
<dbReference type="GO" id="GO:0006265">
    <property type="term" value="P:DNA topological change"/>
    <property type="evidence" value="ECO:0007669"/>
    <property type="project" value="UniProtKB-UniRule"/>
</dbReference>
<keyword evidence="7 8" id="KW-0413">Isomerase</keyword>
<feature type="active site" description="O-(3'-phospho-DNA)-tyrosine intermediate" evidence="8">
    <location>
        <position position="838"/>
    </location>
</feature>
<dbReference type="SMART" id="SM00435">
    <property type="entry name" value="TOPEUc"/>
    <property type="match status" value="1"/>
</dbReference>
<gene>
    <name evidence="13" type="primary">TOP1</name>
    <name evidence="13" type="ORF">TSPGSL018_6930</name>
</gene>
<dbReference type="Gene3D" id="1.10.132.10">
    <property type="match status" value="1"/>
</dbReference>
<organism evidence="13">
    <name type="scientific">Tetraselmis sp. GSL018</name>
    <dbReference type="NCBI Taxonomy" id="582737"/>
    <lineage>
        <taxon>Eukaryota</taxon>
        <taxon>Viridiplantae</taxon>
        <taxon>Chlorophyta</taxon>
        <taxon>core chlorophytes</taxon>
        <taxon>Chlorodendrophyceae</taxon>
        <taxon>Chlorodendrales</taxon>
        <taxon>Chlorodendraceae</taxon>
        <taxon>Tetraselmis</taxon>
    </lineage>
</organism>
<dbReference type="GO" id="GO:0006260">
    <property type="term" value="P:DNA replication"/>
    <property type="evidence" value="ECO:0007669"/>
    <property type="project" value="TreeGrafter"/>
</dbReference>
<keyword evidence="3" id="KW-0597">Phosphoprotein</keyword>
<dbReference type="SUPFAM" id="SSF56741">
    <property type="entry name" value="Eukaryotic DNA topoisomerase I, N-terminal DNA-binding fragment"/>
    <property type="match status" value="1"/>
</dbReference>
<dbReference type="InterPro" id="IPR014727">
    <property type="entry name" value="TopoI_cat_a/b-sub_euk"/>
</dbReference>
<dbReference type="CDD" id="cd00660">
    <property type="entry name" value="Topoisomer_IB_N"/>
    <property type="match status" value="1"/>
</dbReference>
<evidence type="ECO:0000256" key="4">
    <source>
        <dbReference type="ARBA" id="ARBA00023029"/>
    </source>
</evidence>
<dbReference type="Gene3D" id="3.90.15.10">
    <property type="entry name" value="Topoisomerase I, Chain A, domain 3"/>
    <property type="match status" value="1"/>
</dbReference>
<name>A0A061REY5_9CHLO</name>
<dbReference type="InterPro" id="IPR025834">
    <property type="entry name" value="TopoI_C_dom"/>
</dbReference>